<feature type="region of interest" description="Disordered" evidence="1">
    <location>
        <begin position="29"/>
        <end position="80"/>
    </location>
</feature>
<sequence>MAAVGALVLAGVGPVGAVRAEAAQVVVVTGARPRDPGPVPEPGPAAPGQRPGKGDGEGAGGTAGTVPGGTAAAAVAGAGP</sequence>
<dbReference type="AlphaFoldDB" id="A0A2N8P3A3"/>
<accession>A0A2N8P3A3</accession>
<feature type="compositionally biased region" description="Gly residues" evidence="1">
    <location>
        <begin position="57"/>
        <end position="67"/>
    </location>
</feature>
<organism evidence="2 3">
    <name type="scientific">Streptomyces eurocidicus</name>
    <name type="common">Streptoverticillium eurocidicus</name>
    <dbReference type="NCBI Taxonomy" id="66423"/>
    <lineage>
        <taxon>Bacteria</taxon>
        <taxon>Bacillati</taxon>
        <taxon>Actinomycetota</taxon>
        <taxon>Actinomycetes</taxon>
        <taxon>Kitasatosporales</taxon>
        <taxon>Streptomycetaceae</taxon>
        <taxon>Streptomyces</taxon>
    </lineage>
</organism>
<proteinExistence type="predicted"/>
<evidence type="ECO:0000256" key="1">
    <source>
        <dbReference type="SAM" id="MobiDB-lite"/>
    </source>
</evidence>
<feature type="compositionally biased region" description="Pro residues" evidence="1">
    <location>
        <begin position="36"/>
        <end position="45"/>
    </location>
</feature>
<keyword evidence="3" id="KW-1185">Reference proteome</keyword>
<evidence type="ECO:0000313" key="2">
    <source>
        <dbReference type="EMBL" id="PNE35498.1"/>
    </source>
</evidence>
<protein>
    <submittedName>
        <fullName evidence="2">Uncharacterized protein</fullName>
    </submittedName>
</protein>
<comment type="caution">
    <text evidence="2">The sequence shown here is derived from an EMBL/GenBank/DDBJ whole genome shotgun (WGS) entry which is preliminary data.</text>
</comment>
<gene>
    <name evidence="2" type="ORF">AF335_04045</name>
</gene>
<name>A0A2N8P3A3_STREU</name>
<dbReference type="EMBL" id="LGUI01000001">
    <property type="protein sequence ID" value="PNE35498.1"/>
    <property type="molecule type" value="Genomic_DNA"/>
</dbReference>
<dbReference type="Proteomes" id="UP000235945">
    <property type="component" value="Unassembled WGS sequence"/>
</dbReference>
<reference evidence="3" key="1">
    <citation type="submission" date="2015-07" db="EMBL/GenBank/DDBJ databases">
        <authorList>
            <person name="Graham D.E."/>
            <person name="Giannone R.J."/>
            <person name="Gulvik C.A."/>
            <person name="Hettich R.L."/>
            <person name="Klingeman D.M."/>
            <person name="Mahan K.M."/>
            <person name="Parry R.J."/>
            <person name="Spain J.C."/>
        </authorList>
    </citation>
    <scope>NUCLEOTIDE SEQUENCE [LARGE SCALE GENOMIC DNA]</scope>
    <source>
        <strain evidence="3">ATCC 27428</strain>
    </source>
</reference>
<feature type="compositionally biased region" description="Low complexity" evidence="1">
    <location>
        <begin position="68"/>
        <end position="80"/>
    </location>
</feature>
<evidence type="ECO:0000313" key="3">
    <source>
        <dbReference type="Proteomes" id="UP000235945"/>
    </source>
</evidence>